<gene>
    <name evidence="2" type="ORF">SSPO_004220</name>
</gene>
<evidence type="ECO:0000313" key="3">
    <source>
        <dbReference type="Proteomes" id="UP000463951"/>
    </source>
</evidence>
<feature type="compositionally biased region" description="Low complexity" evidence="1">
    <location>
        <begin position="67"/>
        <end position="80"/>
    </location>
</feature>
<dbReference type="AlphaFoldDB" id="A0A499UAB5"/>
<dbReference type="EMBL" id="AP019620">
    <property type="protein sequence ID" value="BBJ37704.1"/>
    <property type="molecule type" value="Genomic_DNA"/>
</dbReference>
<accession>A0A499UAB5</accession>
<proteinExistence type="predicted"/>
<protein>
    <submittedName>
        <fullName evidence="2">Uncharacterized protein</fullName>
    </submittedName>
</protein>
<evidence type="ECO:0000313" key="2">
    <source>
        <dbReference type="EMBL" id="BBJ37704.1"/>
    </source>
</evidence>
<organism evidence="2 3">
    <name type="scientific">Streptomyces antimycoticus</name>
    <dbReference type="NCBI Taxonomy" id="68175"/>
    <lineage>
        <taxon>Bacteria</taxon>
        <taxon>Bacillati</taxon>
        <taxon>Actinomycetota</taxon>
        <taxon>Actinomycetes</taxon>
        <taxon>Kitasatosporales</taxon>
        <taxon>Streptomycetaceae</taxon>
        <taxon>Streptomyces</taxon>
        <taxon>Streptomyces violaceusniger group</taxon>
    </lineage>
</organism>
<evidence type="ECO:0000256" key="1">
    <source>
        <dbReference type="SAM" id="MobiDB-lite"/>
    </source>
</evidence>
<sequence>MAMADTPTERPGGAADAVAAVARRELMELVEPGELDADPVAAASTPAFAALQAVPHAVPEAARTPVGSRSAAGSGPRSGPVRLARSETGTWKVRKAPSGEGLLLARLWPVLGRRRLW</sequence>
<dbReference type="Proteomes" id="UP000463951">
    <property type="component" value="Chromosome"/>
</dbReference>
<name>A0A499UAB5_9ACTN</name>
<reference evidence="2 3" key="1">
    <citation type="journal article" date="2020" name="Int. J. Syst. Evol. Microbiol.">
        <title>Reclassification of Streptomyces castelarensis and Streptomyces sporoclivatus as later heterotypic synonyms of Streptomyces antimycoticus.</title>
        <authorList>
            <person name="Komaki H."/>
            <person name="Tamura T."/>
        </authorList>
    </citation>
    <scope>NUCLEOTIDE SEQUENCE [LARGE SCALE GENOMIC DNA]</scope>
    <source>
        <strain evidence="2 3">NBRC 100767</strain>
    </source>
</reference>
<feature type="region of interest" description="Disordered" evidence="1">
    <location>
        <begin position="60"/>
        <end position="87"/>
    </location>
</feature>